<dbReference type="InterPro" id="IPR035969">
    <property type="entry name" value="Rab-GAP_TBC_sf"/>
</dbReference>
<feature type="region of interest" description="Disordered" evidence="2">
    <location>
        <begin position="399"/>
        <end position="440"/>
    </location>
</feature>
<dbReference type="Gene3D" id="1.10.8.270">
    <property type="entry name" value="putative rabgap domain of human tbc1 domain family member 14 like domains"/>
    <property type="match status" value="1"/>
</dbReference>
<gene>
    <name evidence="4" type="ORF">BSTOLATCC_MIC31696</name>
</gene>
<dbReference type="AlphaFoldDB" id="A0AAU9J9B8"/>
<keyword evidence="1" id="KW-0343">GTPase activation</keyword>
<dbReference type="GO" id="GO:0005737">
    <property type="term" value="C:cytoplasm"/>
    <property type="evidence" value="ECO:0007669"/>
    <property type="project" value="UniProtKB-ARBA"/>
</dbReference>
<comment type="caution">
    <text evidence="4">The sequence shown here is derived from an EMBL/GenBank/DDBJ whole genome shotgun (WGS) entry which is preliminary data.</text>
</comment>
<feature type="region of interest" description="Disordered" evidence="2">
    <location>
        <begin position="452"/>
        <end position="475"/>
    </location>
</feature>
<dbReference type="PANTHER" id="PTHR22957">
    <property type="entry name" value="TBC1 DOMAIN FAMILY MEMBER GTPASE-ACTIVATING PROTEIN"/>
    <property type="match status" value="1"/>
</dbReference>
<dbReference type="GO" id="GO:0005096">
    <property type="term" value="F:GTPase activator activity"/>
    <property type="evidence" value="ECO:0007669"/>
    <property type="project" value="UniProtKB-KW"/>
</dbReference>
<sequence length="543" mass="62783">MSNMGEELVPPDLLLNPQYFESTFYRRENYSQLRQLALSGHLLPLHNRFVSWRIFLGLLPENKSLDEWVEICTKLREDYRKLQESQCSVKTNNLDPLIFNPLSSATENPWNNFHVDNELKGIIRQDVDRTFQERLLFQLPEIKQLLTSILFTWSKQNSDISYKQGMNEILGIILFVAYAERAPETSEISPQAARYLSILNDPRYIEADSFWMFSRVMDLGIKELFNPVVTHKNKANKKNDLFSWDAEKERNDLVNTDKSHEENISSVLKRCHKIHHRLLQSIDRELYQHMESQKIEPQMYLQRWVRCMFTREFNMADTLVVWDSLFASLVQPIENNKDILLMDHICVAMIVFVRTFLLQSDYSGILRRLLKFPPVEDVHVLVNMGLSYKERIEGGKRNAPVGLIRSPEPPRAMIRAPEPKAKSPTEEAPKTIARDASPSLVQKAPEFSVPDPLAAKRQQSGSSPIHSDPIPQKSKPIIQTAPLTKAMSSSEKINSAIDIVQEQINNETYSDSSMKYLLELLKQLKDDIKEPTKPSIPDPLRRI</sequence>
<dbReference type="FunFam" id="1.10.472.80:FF:000038">
    <property type="entry name" value="TBC1 domain family member 5"/>
    <property type="match status" value="1"/>
</dbReference>
<evidence type="ECO:0000313" key="5">
    <source>
        <dbReference type="Proteomes" id="UP001162131"/>
    </source>
</evidence>
<dbReference type="Pfam" id="PF00566">
    <property type="entry name" value="RabGAP-TBC"/>
    <property type="match status" value="2"/>
</dbReference>
<dbReference type="FunFam" id="1.10.8.270:FF:000011">
    <property type="entry name" value="TBC1 domain family member 5"/>
    <property type="match status" value="1"/>
</dbReference>
<dbReference type="EMBL" id="CAJZBQ010000032">
    <property type="protein sequence ID" value="CAG9322570.1"/>
    <property type="molecule type" value="Genomic_DNA"/>
</dbReference>
<dbReference type="SMART" id="SM00164">
    <property type="entry name" value="TBC"/>
    <property type="match status" value="1"/>
</dbReference>
<feature type="domain" description="Rab-GAP TBC" evidence="3">
    <location>
        <begin position="42"/>
        <end position="329"/>
    </location>
</feature>
<evidence type="ECO:0000256" key="2">
    <source>
        <dbReference type="SAM" id="MobiDB-lite"/>
    </source>
</evidence>
<evidence type="ECO:0000259" key="3">
    <source>
        <dbReference type="PROSITE" id="PS50086"/>
    </source>
</evidence>
<evidence type="ECO:0000256" key="1">
    <source>
        <dbReference type="ARBA" id="ARBA00022468"/>
    </source>
</evidence>
<feature type="compositionally biased region" description="Basic and acidic residues" evidence="2">
    <location>
        <begin position="417"/>
        <end position="433"/>
    </location>
</feature>
<evidence type="ECO:0000313" key="4">
    <source>
        <dbReference type="EMBL" id="CAG9322570.1"/>
    </source>
</evidence>
<dbReference type="PROSITE" id="PS50086">
    <property type="entry name" value="TBC_RABGAP"/>
    <property type="match status" value="1"/>
</dbReference>
<name>A0AAU9J9B8_9CILI</name>
<dbReference type="Gene3D" id="1.10.472.80">
    <property type="entry name" value="Ypt/Rab-GAP domain of gyp1p, domain 3"/>
    <property type="match status" value="1"/>
</dbReference>
<reference evidence="4" key="1">
    <citation type="submission" date="2021-09" db="EMBL/GenBank/DDBJ databases">
        <authorList>
            <consortium name="AG Swart"/>
            <person name="Singh M."/>
            <person name="Singh A."/>
            <person name="Seah K."/>
            <person name="Emmerich C."/>
        </authorList>
    </citation>
    <scope>NUCLEOTIDE SEQUENCE</scope>
    <source>
        <strain evidence="4">ATCC30299</strain>
    </source>
</reference>
<dbReference type="SUPFAM" id="SSF47923">
    <property type="entry name" value="Ypt/Rab-GAP domain of gyp1p"/>
    <property type="match status" value="2"/>
</dbReference>
<dbReference type="Proteomes" id="UP001162131">
    <property type="component" value="Unassembled WGS sequence"/>
</dbReference>
<organism evidence="4 5">
    <name type="scientific">Blepharisma stoltei</name>
    <dbReference type="NCBI Taxonomy" id="1481888"/>
    <lineage>
        <taxon>Eukaryota</taxon>
        <taxon>Sar</taxon>
        <taxon>Alveolata</taxon>
        <taxon>Ciliophora</taxon>
        <taxon>Postciliodesmatophora</taxon>
        <taxon>Heterotrichea</taxon>
        <taxon>Heterotrichida</taxon>
        <taxon>Blepharismidae</taxon>
        <taxon>Blepharisma</taxon>
    </lineage>
</organism>
<dbReference type="InterPro" id="IPR000195">
    <property type="entry name" value="Rab-GAP-TBC_dom"/>
</dbReference>
<accession>A0AAU9J9B8</accession>
<dbReference type="PANTHER" id="PTHR22957:SF337">
    <property type="entry name" value="TBC1 DOMAIN FAMILY MEMBER 5"/>
    <property type="match status" value="1"/>
</dbReference>
<proteinExistence type="predicted"/>
<protein>
    <recommendedName>
        <fullName evidence="3">Rab-GAP TBC domain-containing protein</fullName>
    </recommendedName>
</protein>
<keyword evidence="5" id="KW-1185">Reference proteome</keyword>